<evidence type="ECO:0000313" key="2">
    <source>
        <dbReference type="Proteomes" id="UP000585836"/>
    </source>
</evidence>
<dbReference type="GO" id="GO:0016705">
    <property type="term" value="F:oxidoreductase activity, acting on paired donors, with incorporation or reduction of molecular oxygen"/>
    <property type="evidence" value="ECO:0007669"/>
    <property type="project" value="InterPro"/>
</dbReference>
<evidence type="ECO:0000313" key="1">
    <source>
        <dbReference type="EMBL" id="MBB5931920.1"/>
    </source>
</evidence>
<proteinExistence type="predicted"/>
<organism evidence="1 2">
    <name type="scientific">Streptomyces echinatus</name>
    <dbReference type="NCBI Taxonomy" id="67293"/>
    <lineage>
        <taxon>Bacteria</taxon>
        <taxon>Bacillati</taxon>
        <taxon>Actinomycetota</taxon>
        <taxon>Actinomycetes</taxon>
        <taxon>Kitasatosporales</taxon>
        <taxon>Streptomycetaceae</taxon>
        <taxon>Streptomyces</taxon>
    </lineage>
</organism>
<dbReference type="InterPro" id="IPR036396">
    <property type="entry name" value="Cyt_P450_sf"/>
</dbReference>
<reference evidence="1 2" key="1">
    <citation type="submission" date="2020-08" db="EMBL/GenBank/DDBJ databases">
        <title>Genomic Encyclopedia of Type Strains, Phase III (KMG-III): the genomes of soil and plant-associated and newly described type strains.</title>
        <authorList>
            <person name="Whitman W."/>
        </authorList>
    </citation>
    <scope>NUCLEOTIDE SEQUENCE [LARGE SCALE GENOMIC DNA]</scope>
    <source>
        <strain evidence="1 2">CECT 3313</strain>
    </source>
</reference>
<dbReference type="GO" id="GO:0020037">
    <property type="term" value="F:heme binding"/>
    <property type="evidence" value="ECO:0007669"/>
    <property type="project" value="InterPro"/>
</dbReference>
<dbReference type="EMBL" id="JACHJK010000019">
    <property type="protein sequence ID" value="MBB5931920.1"/>
    <property type="molecule type" value="Genomic_DNA"/>
</dbReference>
<sequence>MPQGGGDPAVHHRCPGEDVTLTVLETLAPRLAALRYDVPAQDLSIPLKRIPTAPRSGFVMTCVR</sequence>
<dbReference type="AlphaFoldDB" id="A0A7W9UUP7"/>
<name>A0A7W9UUP7_9ACTN</name>
<protein>
    <recommendedName>
        <fullName evidence="3">Cytochrome P450</fullName>
    </recommendedName>
</protein>
<gene>
    <name evidence="1" type="ORF">FHS34_007429</name>
</gene>
<keyword evidence="2" id="KW-1185">Reference proteome</keyword>
<dbReference type="Gene3D" id="1.10.630.10">
    <property type="entry name" value="Cytochrome P450"/>
    <property type="match status" value="1"/>
</dbReference>
<accession>A0A7W9UUP7</accession>
<evidence type="ECO:0008006" key="3">
    <source>
        <dbReference type="Google" id="ProtNLM"/>
    </source>
</evidence>
<dbReference type="Proteomes" id="UP000585836">
    <property type="component" value="Unassembled WGS sequence"/>
</dbReference>
<dbReference type="GO" id="GO:0004497">
    <property type="term" value="F:monooxygenase activity"/>
    <property type="evidence" value="ECO:0007669"/>
    <property type="project" value="InterPro"/>
</dbReference>
<comment type="caution">
    <text evidence="1">The sequence shown here is derived from an EMBL/GenBank/DDBJ whole genome shotgun (WGS) entry which is preliminary data.</text>
</comment>
<dbReference type="GO" id="GO:0005506">
    <property type="term" value="F:iron ion binding"/>
    <property type="evidence" value="ECO:0007669"/>
    <property type="project" value="InterPro"/>
</dbReference>